<dbReference type="Proteomes" id="UP000285579">
    <property type="component" value="Unassembled WGS sequence"/>
</dbReference>
<dbReference type="InterPro" id="IPR031690">
    <property type="entry name" value="DUF5079"/>
</dbReference>
<accession>A0AAQ0RXX3</accession>
<keyword evidence="1" id="KW-1133">Transmembrane helix</keyword>
<dbReference type="AlphaFoldDB" id="A0AAQ0RXX3"/>
<evidence type="ECO:0000256" key="1">
    <source>
        <dbReference type="SAM" id="Phobius"/>
    </source>
</evidence>
<keyword evidence="1" id="KW-0812">Transmembrane</keyword>
<keyword evidence="1" id="KW-0472">Membrane</keyword>
<reference evidence="2 3" key="1">
    <citation type="journal article" date="2016" name="Front. Microbiol.">
        <title>Comprehensive Phylogenetic Analysis of Bovine Non-aureus Staphylococci Species Based on Whole-Genome Sequencing.</title>
        <authorList>
            <person name="Naushad S."/>
            <person name="Barkema H.W."/>
            <person name="Luby C."/>
            <person name="Condas L.A."/>
            <person name="Nobrega D.B."/>
            <person name="Carson D.A."/>
            <person name="De Buck J."/>
        </authorList>
    </citation>
    <scope>NUCLEOTIDE SEQUENCE [LARGE SCALE GENOMIC DNA]</scope>
    <source>
        <strain evidence="2 3">SNUC 1349</strain>
    </source>
</reference>
<gene>
    <name evidence="2" type="ORF">BU104_07735</name>
</gene>
<proteinExistence type="predicted"/>
<comment type="caution">
    <text evidence="2">The sequence shown here is derived from an EMBL/GenBank/DDBJ whole genome shotgun (WGS) entry which is preliminary data.</text>
</comment>
<feature type="transmembrane region" description="Helical" evidence="1">
    <location>
        <begin position="14"/>
        <end position="36"/>
    </location>
</feature>
<organism evidence="2 3">
    <name type="scientific">Staphylococcus xylosus</name>
    <dbReference type="NCBI Taxonomy" id="1288"/>
    <lineage>
        <taxon>Bacteria</taxon>
        <taxon>Bacillati</taxon>
        <taxon>Bacillota</taxon>
        <taxon>Bacilli</taxon>
        <taxon>Bacillales</taxon>
        <taxon>Staphylococcaceae</taxon>
        <taxon>Staphylococcus</taxon>
    </lineage>
</organism>
<dbReference type="EMBL" id="QXUI01000004">
    <property type="protein sequence ID" value="RIM92609.1"/>
    <property type="molecule type" value="Genomic_DNA"/>
</dbReference>
<feature type="transmembrane region" description="Helical" evidence="1">
    <location>
        <begin position="157"/>
        <end position="174"/>
    </location>
</feature>
<sequence>MNLNKEIDDLRKPAIQILSLFALFMILFSGITFFYGLEYDRLPYYLKLTTIIEIVIVFIGLLQFIRFVNFKEEKHASKKTLKRYAKYLTIINIIGTYNAAFAFANVFYFMAVQNYVDLYHYWLLSTISMLVCFSLWTFGTMLMFLEMPKLKKYINGKTKTLIGIILAILAQLLYVERIIEYFLVPNIADSKFMILGSILVLLGIYLTSFEFVRKYADFKILVLKE</sequence>
<feature type="transmembrane region" description="Helical" evidence="1">
    <location>
        <begin position="194"/>
        <end position="212"/>
    </location>
</feature>
<evidence type="ECO:0000313" key="3">
    <source>
        <dbReference type="Proteomes" id="UP000285579"/>
    </source>
</evidence>
<dbReference type="Pfam" id="PF16882">
    <property type="entry name" value="DUF5079"/>
    <property type="match status" value="1"/>
</dbReference>
<name>A0AAQ0RXX3_STAXY</name>
<feature type="transmembrane region" description="Helical" evidence="1">
    <location>
        <begin position="48"/>
        <end position="68"/>
    </location>
</feature>
<protein>
    <submittedName>
        <fullName evidence="2">DUF5079 family protein</fullName>
    </submittedName>
</protein>
<evidence type="ECO:0000313" key="2">
    <source>
        <dbReference type="EMBL" id="RIM92609.1"/>
    </source>
</evidence>
<feature type="transmembrane region" description="Helical" evidence="1">
    <location>
        <begin position="121"/>
        <end position="145"/>
    </location>
</feature>
<feature type="transmembrane region" description="Helical" evidence="1">
    <location>
        <begin position="89"/>
        <end position="109"/>
    </location>
</feature>